<feature type="signal peptide" evidence="2">
    <location>
        <begin position="1"/>
        <end position="17"/>
    </location>
</feature>
<dbReference type="Proteomes" id="UP000054477">
    <property type="component" value="Unassembled WGS sequence"/>
</dbReference>
<feature type="chain" id="PRO_5002216084" description="C2H2-type domain-containing protein" evidence="2">
    <location>
        <begin position="18"/>
        <end position="996"/>
    </location>
</feature>
<feature type="compositionally biased region" description="Polar residues" evidence="1">
    <location>
        <begin position="83"/>
        <end position="106"/>
    </location>
</feature>
<feature type="region of interest" description="Disordered" evidence="1">
    <location>
        <begin position="21"/>
        <end position="62"/>
    </location>
</feature>
<evidence type="ECO:0000313" key="4">
    <source>
        <dbReference type="Proteomes" id="UP000054477"/>
    </source>
</evidence>
<dbReference type="EMBL" id="KN838907">
    <property type="protein sequence ID" value="KIJ92464.1"/>
    <property type="molecule type" value="Genomic_DNA"/>
</dbReference>
<keyword evidence="4" id="KW-1185">Reference proteome</keyword>
<dbReference type="STRING" id="1095629.A0A0C9WI77"/>
<dbReference type="HOGENOM" id="CLU_300535_0_0_1"/>
<sequence>MVLRMFFLFSSFSIVTSKLSAEDSSSQGEIPGPSRQAPLTTHQRRTTTQAETTATYRNEKVKIPRRDGVFTCKHAKKCDDSDPTTAIHSSSTMVRQTSSNKGSTSKKPPKSFLKPISYFPPPPRYGPETSPIPRSSPSPDLVRSRSIAPQRPHNVKSEVTDDDIYVPADYHGEVIDLVSDTEIMEYERGIPEPFNPSRFIQLPDSFTVIKHDDFNLPGLGIVINTTLGVVICIQCARAVEPKSIESHIRKHSRHIDVPKDLCLNLQSTFGLVKLQDISYPPDKIAPIFGIRILQEPYVFCGTCHRGYSDMTSLRSHQSNMARCPTPSDQRTYYHAHAQKIISGQNHRYIPVDTYKLTRRKDFQPDYAEVFERLHPPRIDYSDLPMQDVGDKQNLDQFLKREGWLEYVHKLQPSEIVDACRMGTEEEAVGPPLQKASNRYLTMVQSLIHDQQAFGLLARIAQISPTNESHHKFNSITTPSIARYSNTLYRLLFSVIRSMEGDWNPSVHYPQLTPLQSHNFVILVEALLGRQEDERIDAAFHEACYALFAHERQPDKGTQKNKKFFSPLNSFAVYASVCKDGSFDKASSITQTLAMLMYAVRATMLIQSVRISEEKVISVFDAFETVRKYVQDGRETPMAFMFNVYRLLASVRSDEVNLGQFTHTDTFGRELSHQGDLIRLDDIKRLVDSQLHVLLDFMTKNLFFGRAIPLECTLEFEMERLVDNLQNRSPGYNFLEDPRNGFDKFRHAYGRWLLSDPKRAEKYVYVHNGELVWKPVAAFELLEACQGLRNIIAPSIAPTFGSMMRGSEFARMTLRNGPGGIRNLMLNYHVLTFVSLQDKTSHQHGKDLFIPHAPTREWAQALIYNLVIFRPFEEYLVSFLMDGEVLHRYRYQLWPGLKETMTSETFGDLMGQVTGQYLHKCIKPRLWRGLVTAFARFLPDARAFELSKQFFVDTANMHSSDTAVKSYGPIIALHEGVSKQASTGKNTSTLARTVLKR</sequence>
<evidence type="ECO:0000256" key="1">
    <source>
        <dbReference type="SAM" id="MobiDB-lite"/>
    </source>
</evidence>
<dbReference type="Pfam" id="PF12013">
    <property type="entry name" value="OrsD"/>
    <property type="match status" value="1"/>
</dbReference>
<keyword evidence="2" id="KW-0732">Signal</keyword>
<evidence type="ECO:0008006" key="5">
    <source>
        <dbReference type="Google" id="ProtNLM"/>
    </source>
</evidence>
<protein>
    <recommendedName>
        <fullName evidence="5">C2H2-type domain-containing protein</fullName>
    </recommendedName>
</protein>
<accession>A0A0C9WI77</accession>
<dbReference type="AlphaFoldDB" id="A0A0C9WI77"/>
<reference evidence="3 4" key="1">
    <citation type="submission" date="2014-04" db="EMBL/GenBank/DDBJ databases">
        <authorList>
            <consortium name="DOE Joint Genome Institute"/>
            <person name="Kuo A."/>
            <person name="Kohler A."/>
            <person name="Nagy L.G."/>
            <person name="Floudas D."/>
            <person name="Copeland A."/>
            <person name="Barry K.W."/>
            <person name="Cichocki N."/>
            <person name="Veneault-Fourrey C."/>
            <person name="LaButti K."/>
            <person name="Lindquist E.A."/>
            <person name="Lipzen A."/>
            <person name="Lundell T."/>
            <person name="Morin E."/>
            <person name="Murat C."/>
            <person name="Sun H."/>
            <person name="Tunlid A."/>
            <person name="Henrissat B."/>
            <person name="Grigoriev I.V."/>
            <person name="Hibbett D.S."/>
            <person name="Martin F."/>
            <person name="Nordberg H.P."/>
            <person name="Cantor M.N."/>
            <person name="Hua S.X."/>
        </authorList>
    </citation>
    <scope>NUCLEOTIDE SEQUENCE [LARGE SCALE GENOMIC DNA]</scope>
    <source>
        <strain evidence="3 4">LaAM-08-1</strain>
    </source>
</reference>
<name>A0A0C9WI77_9AGAR</name>
<proteinExistence type="predicted"/>
<organism evidence="3 4">
    <name type="scientific">Laccaria amethystina LaAM-08-1</name>
    <dbReference type="NCBI Taxonomy" id="1095629"/>
    <lineage>
        <taxon>Eukaryota</taxon>
        <taxon>Fungi</taxon>
        <taxon>Dikarya</taxon>
        <taxon>Basidiomycota</taxon>
        <taxon>Agaricomycotina</taxon>
        <taxon>Agaricomycetes</taxon>
        <taxon>Agaricomycetidae</taxon>
        <taxon>Agaricales</taxon>
        <taxon>Agaricineae</taxon>
        <taxon>Hydnangiaceae</taxon>
        <taxon>Laccaria</taxon>
    </lineage>
</organism>
<reference evidence="4" key="2">
    <citation type="submission" date="2015-01" db="EMBL/GenBank/DDBJ databases">
        <title>Evolutionary Origins and Diversification of the Mycorrhizal Mutualists.</title>
        <authorList>
            <consortium name="DOE Joint Genome Institute"/>
            <consortium name="Mycorrhizal Genomics Consortium"/>
            <person name="Kohler A."/>
            <person name="Kuo A."/>
            <person name="Nagy L.G."/>
            <person name="Floudas D."/>
            <person name="Copeland A."/>
            <person name="Barry K.W."/>
            <person name="Cichocki N."/>
            <person name="Veneault-Fourrey C."/>
            <person name="LaButti K."/>
            <person name="Lindquist E.A."/>
            <person name="Lipzen A."/>
            <person name="Lundell T."/>
            <person name="Morin E."/>
            <person name="Murat C."/>
            <person name="Riley R."/>
            <person name="Ohm R."/>
            <person name="Sun H."/>
            <person name="Tunlid A."/>
            <person name="Henrissat B."/>
            <person name="Grigoriev I.V."/>
            <person name="Hibbett D.S."/>
            <person name="Martin F."/>
        </authorList>
    </citation>
    <scope>NUCLEOTIDE SEQUENCE [LARGE SCALE GENOMIC DNA]</scope>
    <source>
        <strain evidence="4">LaAM-08-1</strain>
    </source>
</reference>
<evidence type="ECO:0000256" key="2">
    <source>
        <dbReference type="SAM" id="SignalP"/>
    </source>
</evidence>
<gene>
    <name evidence="3" type="ORF">K443DRAFT_125933</name>
</gene>
<evidence type="ECO:0000313" key="3">
    <source>
        <dbReference type="EMBL" id="KIJ92464.1"/>
    </source>
</evidence>
<feature type="compositionally biased region" description="Low complexity" evidence="1">
    <location>
        <begin position="46"/>
        <end position="55"/>
    </location>
</feature>
<feature type="region of interest" description="Disordered" evidence="1">
    <location>
        <begin position="75"/>
        <end position="157"/>
    </location>
</feature>
<dbReference type="OrthoDB" id="2507344at2759"/>
<dbReference type="InterPro" id="IPR022698">
    <property type="entry name" value="OrsD"/>
</dbReference>